<dbReference type="PANTHER" id="PTHR32196">
    <property type="entry name" value="ABC TRANSPORTER PERMEASE PROTEIN YPHD-RELATED-RELATED"/>
    <property type="match status" value="1"/>
</dbReference>
<evidence type="ECO:0000313" key="11">
    <source>
        <dbReference type="Proteomes" id="UP001059859"/>
    </source>
</evidence>
<keyword evidence="5 9" id="KW-0812">Transmembrane</keyword>
<gene>
    <name evidence="10" type="ORF">N2K95_01290</name>
</gene>
<name>A0ABY5YQI2_9MICC</name>
<keyword evidence="3" id="KW-1003">Cell membrane</keyword>
<protein>
    <submittedName>
        <fullName evidence="10">ABC transporter permease</fullName>
    </submittedName>
</protein>
<accession>A0ABY5YQI2</accession>
<keyword evidence="4" id="KW-0997">Cell inner membrane</keyword>
<keyword evidence="2" id="KW-0813">Transport</keyword>
<feature type="transmembrane region" description="Helical" evidence="9">
    <location>
        <begin position="279"/>
        <end position="295"/>
    </location>
</feature>
<dbReference type="RefSeq" id="WP_260652572.1">
    <property type="nucleotide sequence ID" value="NZ_CP104275.1"/>
</dbReference>
<organism evidence="10 11">
    <name type="scientific">Arthrobacter zhaoxinii</name>
    <dbReference type="NCBI Taxonomy" id="2964616"/>
    <lineage>
        <taxon>Bacteria</taxon>
        <taxon>Bacillati</taxon>
        <taxon>Actinomycetota</taxon>
        <taxon>Actinomycetes</taxon>
        <taxon>Micrococcales</taxon>
        <taxon>Micrococcaceae</taxon>
        <taxon>Arthrobacter</taxon>
    </lineage>
</organism>
<evidence type="ECO:0000313" key="10">
    <source>
        <dbReference type="EMBL" id="UWX97361.1"/>
    </source>
</evidence>
<evidence type="ECO:0000256" key="7">
    <source>
        <dbReference type="ARBA" id="ARBA00023136"/>
    </source>
</evidence>
<proteinExistence type="predicted"/>
<feature type="transmembrane region" description="Helical" evidence="9">
    <location>
        <begin position="101"/>
        <end position="120"/>
    </location>
</feature>
<evidence type="ECO:0000256" key="1">
    <source>
        <dbReference type="ARBA" id="ARBA00004651"/>
    </source>
</evidence>
<sequence length="382" mass="39515">MSRDTRFHALDTRADAGSLRQLNDQLGTLTRRFARGSGAERGAGLMVIALVTAFALFTLLNPSVFLKPINLQNIAVAAPEIGILAIAVMVVLLTGGIDLSVVAVANLSAITISTLHTAVAESDPSLASSLAVPIVLAGIVVGVLGGVLNGFLVSMVGITPILATLATMQIYNGLAIVWTGGSTLYGAPELLGSLGQAAVANVPVLFIFFVAVAILVAILVNRTAFGRMLELEGTNSIAAQYSAIPRRQVLQKTYIVSGLLAGIAGALFISRSGTASADYGSSYVLLVIVIAILGGTNPTGGFASVLGVVLATLTLQVVSSGFTAIRLSSYEYSIAQGVILIAVMVFDSVATSRRLRTKREPRRTDAAPTDPPLSDPALKKEA</sequence>
<evidence type="ECO:0000256" key="4">
    <source>
        <dbReference type="ARBA" id="ARBA00022519"/>
    </source>
</evidence>
<evidence type="ECO:0000256" key="5">
    <source>
        <dbReference type="ARBA" id="ARBA00022692"/>
    </source>
</evidence>
<dbReference type="InterPro" id="IPR001851">
    <property type="entry name" value="ABC_transp_permease"/>
</dbReference>
<feature type="transmembrane region" description="Helical" evidence="9">
    <location>
        <begin position="334"/>
        <end position="352"/>
    </location>
</feature>
<evidence type="ECO:0000256" key="9">
    <source>
        <dbReference type="SAM" id="Phobius"/>
    </source>
</evidence>
<dbReference type="Proteomes" id="UP001059859">
    <property type="component" value="Chromosome"/>
</dbReference>
<dbReference type="PANTHER" id="PTHR32196:SF21">
    <property type="entry name" value="ABC TRANSPORTER PERMEASE PROTEIN YPHD-RELATED"/>
    <property type="match status" value="1"/>
</dbReference>
<evidence type="ECO:0000256" key="3">
    <source>
        <dbReference type="ARBA" id="ARBA00022475"/>
    </source>
</evidence>
<feature type="transmembrane region" description="Helical" evidence="9">
    <location>
        <begin position="42"/>
        <end position="62"/>
    </location>
</feature>
<dbReference type="EMBL" id="CP104275">
    <property type="protein sequence ID" value="UWX97361.1"/>
    <property type="molecule type" value="Genomic_DNA"/>
</dbReference>
<feature type="transmembrane region" description="Helical" evidence="9">
    <location>
        <begin position="254"/>
        <end position="273"/>
    </location>
</feature>
<feature type="transmembrane region" description="Helical" evidence="9">
    <location>
        <begin position="302"/>
        <end position="322"/>
    </location>
</feature>
<dbReference type="CDD" id="cd06579">
    <property type="entry name" value="TM_PBP1_transp_AraH_like"/>
    <property type="match status" value="1"/>
</dbReference>
<feature type="transmembrane region" description="Helical" evidence="9">
    <location>
        <begin position="198"/>
        <end position="220"/>
    </location>
</feature>
<keyword evidence="6 9" id="KW-1133">Transmembrane helix</keyword>
<feature type="transmembrane region" description="Helical" evidence="9">
    <location>
        <begin position="126"/>
        <end position="148"/>
    </location>
</feature>
<dbReference type="Pfam" id="PF02653">
    <property type="entry name" value="BPD_transp_2"/>
    <property type="match status" value="1"/>
</dbReference>
<comment type="subcellular location">
    <subcellularLocation>
        <location evidence="1">Cell membrane</location>
        <topology evidence="1">Multi-pass membrane protein</topology>
    </subcellularLocation>
</comment>
<feature type="region of interest" description="Disordered" evidence="8">
    <location>
        <begin position="356"/>
        <end position="382"/>
    </location>
</feature>
<feature type="transmembrane region" description="Helical" evidence="9">
    <location>
        <begin position="74"/>
        <end position="94"/>
    </location>
</feature>
<reference evidence="10" key="1">
    <citation type="submission" date="2022-09" db="EMBL/GenBank/DDBJ databases">
        <title>Novel species in genus Arthrobacter.</title>
        <authorList>
            <person name="Liu Y."/>
        </authorList>
    </citation>
    <scope>NUCLEOTIDE SEQUENCE</scope>
    <source>
        <strain evidence="10">Zg-Y815</strain>
    </source>
</reference>
<evidence type="ECO:0000256" key="8">
    <source>
        <dbReference type="SAM" id="MobiDB-lite"/>
    </source>
</evidence>
<evidence type="ECO:0000256" key="2">
    <source>
        <dbReference type="ARBA" id="ARBA00022448"/>
    </source>
</evidence>
<keyword evidence="11" id="KW-1185">Reference proteome</keyword>
<feature type="transmembrane region" description="Helical" evidence="9">
    <location>
        <begin position="155"/>
        <end position="178"/>
    </location>
</feature>
<keyword evidence="7 9" id="KW-0472">Membrane</keyword>
<evidence type="ECO:0000256" key="6">
    <source>
        <dbReference type="ARBA" id="ARBA00022989"/>
    </source>
</evidence>